<feature type="region of interest" description="Disordered" evidence="2">
    <location>
        <begin position="416"/>
        <end position="457"/>
    </location>
</feature>
<feature type="compositionally biased region" description="Basic and acidic residues" evidence="2">
    <location>
        <begin position="440"/>
        <end position="451"/>
    </location>
</feature>
<dbReference type="AlphaFoldDB" id="A0A7I7SBI2"/>
<feature type="compositionally biased region" description="Low complexity" evidence="2">
    <location>
        <begin position="376"/>
        <end position="397"/>
    </location>
</feature>
<feature type="region of interest" description="Disordered" evidence="2">
    <location>
        <begin position="267"/>
        <end position="399"/>
    </location>
</feature>
<dbReference type="EMBL" id="NCXO01000008">
    <property type="protein sequence ID" value="OSC34776.1"/>
    <property type="molecule type" value="Genomic_DNA"/>
</dbReference>
<keyword evidence="4" id="KW-1185">Reference proteome</keyword>
<proteinExistence type="predicted"/>
<feature type="compositionally biased region" description="Low complexity" evidence="2">
    <location>
        <begin position="324"/>
        <end position="340"/>
    </location>
</feature>
<gene>
    <name evidence="3" type="ORF">B8W67_05885</name>
</gene>
<evidence type="ECO:0000256" key="1">
    <source>
        <dbReference type="SAM" id="Coils"/>
    </source>
</evidence>
<feature type="compositionally biased region" description="Polar residues" evidence="2">
    <location>
        <begin position="267"/>
        <end position="276"/>
    </location>
</feature>
<dbReference type="Proteomes" id="UP000193577">
    <property type="component" value="Unassembled WGS sequence"/>
</dbReference>
<reference evidence="3 4" key="1">
    <citation type="submission" date="2017-04" db="EMBL/GenBank/DDBJ databases">
        <title>The new phylogeny of genus Mycobacterium.</title>
        <authorList>
            <person name="Tortoli E."/>
            <person name="Trovato A."/>
            <person name="Cirillo D.M."/>
        </authorList>
    </citation>
    <scope>NUCLEOTIDE SEQUENCE [LARGE SCALE GENOMIC DNA]</scope>
    <source>
        <strain evidence="3 4">KCTC 19819</strain>
    </source>
</reference>
<keyword evidence="1" id="KW-0175">Coiled coil</keyword>
<protein>
    <submittedName>
        <fullName evidence="3">Uncharacterized protein</fullName>
    </submittedName>
</protein>
<evidence type="ECO:0000313" key="3">
    <source>
        <dbReference type="EMBL" id="OSC34776.1"/>
    </source>
</evidence>
<sequence length="685" mass="70731">MPPVVTPHSHEIMGEDGWPKFSETGNVQLTLQQFEAAAASVGTENVSMTMFALIEANATGQTPERLLEDFTEDQRKAFDHALAQLNQGQCASVAAQDILNTKVQINGVVMDLEAAVEQLIAEYGATGPMSPRSQQEFQQRYQDLMDQAKSKVASLMANHRDTQDALAANIQKGSTPEVPATMNPGDGAAQVPGMPPDALGALVQPIAGIMSKPPNLPMPKLDQAAQPAIQAAQQGLGELMKSAGKGGGVAVSKDALSKLVSNTANANQKATLSAPSPAQERTAETAASGPGSTRGLRSPLSSSAPDNQRHDPVVSADTEEPTEEVTATTPTGPADTDGPDSSQPAVTLSSGGTDDGPSALSEPGARTHLSAGEATSGASTLSHSPSSSAAQSPAAAGAGMGGGMPMMAPMMGGAAGAARAADGSSGSKTAAGSSSAHPPRAYDPRDPHKASSELTDFGSDLKGLDHATDKQLIAASVLAGLVRAHRRAGVITEIAVGVNDTGAVFVTSDGLGFLPPKVRVASHVRPLVMSVPDAFIAHWLGCGQPWRPLLEAVGQRYVDGFDAIVTTDPTAESRGVLALDSQQIDAVNISAGTEDRGQVDAVDAADVDDVVAYLDAMWGPADAAADELFERVEAARWDDGGDSDVQRYRQAWADYLIAAARADIDAANHDDARYVLRCALRVPTL</sequence>
<feature type="compositionally biased region" description="Low complexity" evidence="2">
    <location>
        <begin position="416"/>
        <end position="436"/>
    </location>
</feature>
<feature type="coiled-coil region" evidence="1">
    <location>
        <begin position="138"/>
        <end position="165"/>
    </location>
</feature>
<evidence type="ECO:0000256" key="2">
    <source>
        <dbReference type="SAM" id="MobiDB-lite"/>
    </source>
</evidence>
<evidence type="ECO:0000313" key="4">
    <source>
        <dbReference type="Proteomes" id="UP000193577"/>
    </source>
</evidence>
<comment type="caution">
    <text evidence="3">The sequence shown here is derived from an EMBL/GenBank/DDBJ whole genome shotgun (WGS) entry which is preliminary data.</text>
</comment>
<name>A0A7I7SBI2_9MYCO</name>
<feature type="compositionally biased region" description="Polar residues" evidence="2">
    <location>
        <begin position="341"/>
        <end position="352"/>
    </location>
</feature>
<accession>A0A7I7SBI2</accession>
<organism evidence="3 4">
    <name type="scientific">Mycolicibacillus koreensis</name>
    <dbReference type="NCBI Taxonomy" id="1069220"/>
    <lineage>
        <taxon>Bacteria</taxon>
        <taxon>Bacillati</taxon>
        <taxon>Actinomycetota</taxon>
        <taxon>Actinomycetes</taxon>
        <taxon>Mycobacteriales</taxon>
        <taxon>Mycobacteriaceae</taxon>
        <taxon>Mycolicibacillus</taxon>
    </lineage>
</organism>